<dbReference type="SUPFAM" id="SSF54637">
    <property type="entry name" value="Thioesterase/thiol ester dehydrase-isomerase"/>
    <property type="match status" value="1"/>
</dbReference>
<organism evidence="1 2">
    <name type="scientific">Elysia chlorotica</name>
    <name type="common">Eastern emerald elysia</name>
    <name type="synonym">Sea slug</name>
    <dbReference type="NCBI Taxonomy" id="188477"/>
    <lineage>
        <taxon>Eukaryota</taxon>
        <taxon>Metazoa</taxon>
        <taxon>Spiralia</taxon>
        <taxon>Lophotrochozoa</taxon>
        <taxon>Mollusca</taxon>
        <taxon>Gastropoda</taxon>
        <taxon>Heterobranchia</taxon>
        <taxon>Euthyneura</taxon>
        <taxon>Panpulmonata</taxon>
        <taxon>Sacoglossa</taxon>
        <taxon>Placobranchoidea</taxon>
        <taxon>Plakobranchidae</taxon>
        <taxon>Elysia</taxon>
    </lineage>
</organism>
<dbReference type="Proteomes" id="UP000271974">
    <property type="component" value="Unassembled WGS sequence"/>
</dbReference>
<dbReference type="EMBL" id="RQTK01001516">
    <property type="protein sequence ID" value="RUS69996.1"/>
    <property type="molecule type" value="Genomic_DNA"/>
</dbReference>
<dbReference type="PANTHER" id="PTHR34487:SF1">
    <property type="entry name" value="ACYL-ACP THIOESTERASE"/>
    <property type="match status" value="1"/>
</dbReference>
<dbReference type="Gene3D" id="3.10.129.10">
    <property type="entry name" value="Hotdog Thioesterase"/>
    <property type="match status" value="1"/>
</dbReference>
<dbReference type="OrthoDB" id="6278306at2759"/>
<comment type="caution">
    <text evidence="1">The sequence shown here is derived from an EMBL/GenBank/DDBJ whole genome shotgun (WGS) entry which is preliminary data.</text>
</comment>
<dbReference type="AlphaFoldDB" id="A0A3S1AWA6"/>
<gene>
    <name evidence="1" type="ORF">EGW08_022241</name>
</gene>
<dbReference type="InterPro" id="IPR029069">
    <property type="entry name" value="HotDog_dom_sf"/>
</dbReference>
<dbReference type="PANTHER" id="PTHR34487">
    <property type="entry name" value="ACYL-ACP THIOESTERASE"/>
    <property type="match status" value="1"/>
</dbReference>
<sequence length="378" mass="43131">MRRLQVISAALNTHCHNDSITLIRPSSSSAKTSNMISSSPLRLWGAENFQYEESPHPSTSLRIPGLTHESFDRDWNPKMTSIMQTSSIARVYAFHTPLPPTSGNEKQTGKTRFFLDWPRLTQEFFTFVSSSEFVMSRALYKKSLKKWPLDMKFTLAHIGTCSIASTSEFFACPDGKTSTASELLWSNTNQFVTVDRATRKATRLPDWYLERYKGKGYMDRGLVVKPFERPAATYAHPSVVQWTDTDNYNHTNWASYVRWATDALHAAIFLQNSGTGASSTRSYSPYQAPNLVSAEESARSALHGITRDIVARGLRKLHISYLRECLQGERVETHVWQDRGGERELVYFSVVRDGEDVCQMKMWYFDALPEEEDDDYPV</sequence>
<accession>A0A3S1AWA6</accession>
<evidence type="ECO:0000313" key="2">
    <source>
        <dbReference type="Proteomes" id="UP000271974"/>
    </source>
</evidence>
<protein>
    <submittedName>
        <fullName evidence="1">Uncharacterized protein</fullName>
    </submittedName>
</protein>
<name>A0A3S1AWA6_ELYCH</name>
<reference evidence="1 2" key="1">
    <citation type="submission" date="2019-01" db="EMBL/GenBank/DDBJ databases">
        <title>A draft genome assembly of the solar-powered sea slug Elysia chlorotica.</title>
        <authorList>
            <person name="Cai H."/>
            <person name="Li Q."/>
            <person name="Fang X."/>
            <person name="Li J."/>
            <person name="Curtis N.E."/>
            <person name="Altenburger A."/>
            <person name="Shibata T."/>
            <person name="Feng M."/>
            <person name="Maeda T."/>
            <person name="Schwartz J.A."/>
            <person name="Shigenobu S."/>
            <person name="Lundholm N."/>
            <person name="Nishiyama T."/>
            <person name="Yang H."/>
            <person name="Hasebe M."/>
            <person name="Li S."/>
            <person name="Pierce S.K."/>
            <person name="Wang J."/>
        </authorList>
    </citation>
    <scope>NUCLEOTIDE SEQUENCE [LARGE SCALE GENOMIC DNA]</scope>
    <source>
        <strain evidence="1">EC2010</strain>
        <tissue evidence="1">Whole organism of an adult</tissue>
    </source>
</reference>
<proteinExistence type="predicted"/>
<keyword evidence="2" id="KW-1185">Reference proteome</keyword>
<evidence type="ECO:0000313" key="1">
    <source>
        <dbReference type="EMBL" id="RUS69996.1"/>
    </source>
</evidence>